<dbReference type="SUPFAM" id="SSF46689">
    <property type="entry name" value="Homeodomain-like"/>
    <property type="match status" value="1"/>
</dbReference>
<sequence length="90" mass="10613">MNMVLTLSLSVKINLNDVQRWRKTYEKFGEVGLQNERRGKASTGRPSSKDLSVEEKLKKAEARIKFLEVENDFLKKLEELERQALKKKRY</sequence>
<evidence type="ECO:0000313" key="2">
    <source>
        <dbReference type="EMBL" id="MDQ0270872.1"/>
    </source>
</evidence>
<feature type="coiled-coil region" evidence="1">
    <location>
        <begin position="50"/>
        <end position="77"/>
    </location>
</feature>
<proteinExistence type="predicted"/>
<evidence type="ECO:0000256" key="1">
    <source>
        <dbReference type="SAM" id="Coils"/>
    </source>
</evidence>
<evidence type="ECO:0000313" key="3">
    <source>
        <dbReference type="Proteomes" id="UP001238088"/>
    </source>
</evidence>
<comment type="caution">
    <text evidence="2">The sequence shown here is derived from an EMBL/GenBank/DDBJ whole genome shotgun (WGS) entry which is preliminary data.</text>
</comment>
<keyword evidence="1" id="KW-0175">Coiled coil</keyword>
<protein>
    <recommendedName>
        <fullName evidence="4">Transposase</fullName>
    </recommendedName>
</protein>
<keyword evidence="3" id="KW-1185">Reference proteome</keyword>
<evidence type="ECO:0008006" key="4">
    <source>
        <dbReference type="Google" id="ProtNLM"/>
    </source>
</evidence>
<reference evidence="2 3" key="1">
    <citation type="submission" date="2023-07" db="EMBL/GenBank/DDBJ databases">
        <title>Genomic Encyclopedia of Type Strains, Phase IV (KMG-IV): sequencing the most valuable type-strain genomes for metagenomic binning, comparative biology and taxonomic classification.</title>
        <authorList>
            <person name="Goeker M."/>
        </authorList>
    </citation>
    <scope>NUCLEOTIDE SEQUENCE [LARGE SCALE GENOMIC DNA]</scope>
    <source>
        <strain evidence="2 3">DSM 23494</strain>
    </source>
</reference>
<name>A0ABU0AI24_9BACI</name>
<dbReference type="EMBL" id="JAUSUB010000011">
    <property type="protein sequence ID" value="MDQ0270872.1"/>
    <property type="molecule type" value="Genomic_DNA"/>
</dbReference>
<gene>
    <name evidence="2" type="ORF">J2S17_002758</name>
</gene>
<organism evidence="2 3">
    <name type="scientific">Cytobacillus purgationiresistens</name>
    <dbReference type="NCBI Taxonomy" id="863449"/>
    <lineage>
        <taxon>Bacteria</taxon>
        <taxon>Bacillati</taxon>
        <taxon>Bacillota</taxon>
        <taxon>Bacilli</taxon>
        <taxon>Bacillales</taxon>
        <taxon>Bacillaceae</taxon>
        <taxon>Cytobacillus</taxon>
    </lineage>
</organism>
<dbReference type="InterPro" id="IPR009057">
    <property type="entry name" value="Homeodomain-like_sf"/>
</dbReference>
<dbReference type="Proteomes" id="UP001238088">
    <property type="component" value="Unassembled WGS sequence"/>
</dbReference>
<accession>A0ABU0AI24</accession>